<dbReference type="AlphaFoldDB" id="A0A8J5SK23"/>
<keyword evidence="1" id="KW-0723">Serine/threonine-protein kinase</keyword>
<reference evidence="8" key="1">
    <citation type="journal article" date="2021" name="bioRxiv">
        <title>Whole Genome Assembly and Annotation of Northern Wild Rice, Zizania palustris L., Supports a Whole Genome Duplication in the Zizania Genus.</title>
        <authorList>
            <person name="Haas M."/>
            <person name="Kono T."/>
            <person name="Macchietto M."/>
            <person name="Millas R."/>
            <person name="McGilp L."/>
            <person name="Shao M."/>
            <person name="Duquette J."/>
            <person name="Hirsch C.N."/>
            <person name="Kimball J."/>
        </authorList>
    </citation>
    <scope>NUCLEOTIDE SEQUENCE</scope>
    <source>
        <tissue evidence="8">Fresh leaf tissue</tissue>
    </source>
</reference>
<name>A0A8J5SK23_ZIZPA</name>
<dbReference type="PROSITE" id="PS50011">
    <property type="entry name" value="PROTEIN_KINASE_DOM"/>
    <property type="match status" value="1"/>
</dbReference>
<dbReference type="InterPro" id="IPR000719">
    <property type="entry name" value="Prot_kinase_dom"/>
</dbReference>
<evidence type="ECO:0000256" key="1">
    <source>
        <dbReference type="ARBA" id="ARBA00022527"/>
    </source>
</evidence>
<dbReference type="EMBL" id="JAAALK010000285">
    <property type="protein sequence ID" value="KAG8066869.1"/>
    <property type="molecule type" value="Genomic_DNA"/>
</dbReference>
<organism evidence="8 9">
    <name type="scientific">Zizania palustris</name>
    <name type="common">Northern wild rice</name>
    <dbReference type="NCBI Taxonomy" id="103762"/>
    <lineage>
        <taxon>Eukaryota</taxon>
        <taxon>Viridiplantae</taxon>
        <taxon>Streptophyta</taxon>
        <taxon>Embryophyta</taxon>
        <taxon>Tracheophyta</taxon>
        <taxon>Spermatophyta</taxon>
        <taxon>Magnoliopsida</taxon>
        <taxon>Liliopsida</taxon>
        <taxon>Poales</taxon>
        <taxon>Poaceae</taxon>
        <taxon>BOP clade</taxon>
        <taxon>Oryzoideae</taxon>
        <taxon>Oryzeae</taxon>
        <taxon>Zizaniinae</taxon>
        <taxon>Zizania</taxon>
    </lineage>
</organism>
<dbReference type="InterPro" id="IPR030616">
    <property type="entry name" value="Aur-like"/>
</dbReference>
<accession>A0A8J5SK23</accession>
<dbReference type="Proteomes" id="UP000729402">
    <property type="component" value="Unassembled WGS sequence"/>
</dbReference>
<dbReference type="GO" id="GO:0004674">
    <property type="term" value="F:protein serine/threonine kinase activity"/>
    <property type="evidence" value="ECO:0007669"/>
    <property type="project" value="UniProtKB-KW"/>
</dbReference>
<protein>
    <recommendedName>
        <fullName evidence="7">Protein kinase domain-containing protein</fullName>
    </recommendedName>
</protein>
<evidence type="ECO:0000256" key="2">
    <source>
        <dbReference type="ARBA" id="ARBA00022679"/>
    </source>
</evidence>
<dbReference type="GO" id="GO:0005524">
    <property type="term" value="F:ATP binding"/>
    <property type="evidence" value="ECO:0007669"/>
    <property type="project" value="UniProtKB-KW"/>
</dbReference>
<sequence>MSSIGFGDPRVVTESMPPRALDTSQVGGSSDQGILCYEFLYGSPPFEAAKQDDTLRRIIKVDLLFPTTPHVSTDGTDLISKLLVKDSSKRLYVDDIMKHPWILKNADPSGSCIKQRGCT</sequence>
<evidence type="ECO:0000256" key="6">
    <source>
        <dbReference type="SAM" id="MobiDB-lite"/>
    </source>
</evidence>
<keyword evidence="4" id="KW-0418">Kinase</keyword>
<keyword evidence="2" id="KW-0808">Transferase</keyword>
<proteinExistence type="predicted"/>
<dbReference type="OrthoDB" id="377346at2759"/>
<evidence type="ECO:0000256" key="3">
    <source>
        <dbReference type="ARBA" id="ARBA00022741"/>
    </source>
</evidence>
<keyword evidence="3" id="KW-0547">Nucleotide-binding</keyword>
<dbReference type="PANTHER" id="PTHR24350">
    <property type="entry name" value="SERINE/THREONINE-PROTEIN KINASE IAL-RELATED"/>
    <property type="match status" value="1"/>
</dbReference>
<feature type="domain" description="Protein kinase" evidence="7">
    <location>
        <begin position="1"/>
        <end position="102"/>
    </location>
</feature>
<evidence type="ECO:0000313" key="8">
    <source>
        <dbReference type="EMBL" id="KAG8066869.1"/>
    </source>
</evidence>
<comment type="caution">
    <text evidence="8">The sequence shown here is derived from an EMBL/GenBank/DDBJ whole genome shotgun (WGS) entry which is preliminary data.</text>
</comment>
<keyword evidence="5" id="KW-0067">ATP-binding</keyword>
<evidence type="ECO:0000256" key="5">
    <source>
        <dbReference type="ARBA" id="ARBA00022840"/>
    </source>
</evidence>
<feature type="region of interest" description="Disordered" evidence="6">
    <location>
        <begin position="1"/>
        <end position="29"/>
    </location>
</feature>
<evidence type="ECO:0000256" key="4">
    <source>
        <dbReference type="ARBA" id="ARBA00022777"/>
    </source>
</evidence>
<keyword evidence="9" id="KW-1185">Reference proteome</keyword>
<gene>
    <name evidence="8" type="ORF">GUJ93_ZPchr0004g39251</name>
</gene>
<reference evidence="8" key="2">
    <citation type="submission" date="2021-02" db="EMBL/GenBank/DDBJ databases">
        <authorList>
            <person name="Kimball J.A."/>
            <person name="Haas M.W."/>
            <person name="Macchietto M."/>
            <person name="Kono T."/>
            <person name="Duquette J."/>
            <person name="Shao M."/>
        </authorList>
    </citation>
    <scope>NUCLEOTIDE SEQUENCE</scope>
    <source>
        <tissue evidence="8">Fresh leaf tissue</tissue>
    </source>
</reference>
<evidence type="ECO:0000259" key="7">
    <source>
        <dbReference type="PROSITE" id="PS50011"/>
    </source>
</evidence>
<evidence type="ECO:0000313" key="9">
    <source>
        <dbReference type="Proteomes" id="UP000729402"/>
    </source>
</evidence>
<dbReference type="Pfam" id="PF00069">
    <property type="entry name" value="Pkinase"/>
    <property type="match status" value="1"/>
</dbReference>